<organism evidence="2 3">
    <name type="scientific">Xanthobacter autotrophicus (strain ATCC BAA-1158 / Py2)</name>
    <dbReference type="NCBI Taxonomy" id="78245"/>
    <lineage>
        <taxon>Bacteria</taxon>
        <taxon>Pseudomonadati</taxon>
        <taxon>Pseudomonadota</taxon>
        <taxon>Alphaproteobacteria</taxon>
        <taxon>Hyphomicrobiales</taxon>
        <taxon>Xanthobacteraceae</taxon>
        <taxon>Xanthobacter</taxon>
    </lineage>
</organism>
<dbReference type="KEGG" id="xau:Xaut_2235"/>
<dbReference type="EMBL" id="CP000781">
    <property type="protein sequence ID" value="ABS67479.1"/>
    <property type="molecule type" value="Genomic_DNA"/>
</dbReference>
<keyword evidence="1" id="KW-1133">Transmembrane helix</keyword>
<keyword evidence="3" id="KW-1185">Reference proteome</keyword>
<keyword evidence="1" id="KW-0812">Transmembrane</keyword>
<evidence type="ECO:0000313" key="2">
    <source>
        <dbReference type="EMBL" id="ABS67479.1"/>
    </source>
</evidence>
<dbReference type="HOGENOM" id="CLU_2332922_0_0_5"/>
<feature type="transmembrane region" description="Helical" evidence="1">
    <location>
        <begin position="32"/>
        <end position="56"/>
    </location>
</feature>
<evidence type="ECO:0000256" key="1">
    <source>
        <dbReference type="SAM" id="Phobius"/>
    </source>
</evidence>
<sequence length="98" mass="11341">MRVPRSRWSFIFTIFMFTAISIVPVICRDHLVHFLSLGTSTAFVVVELIAPIDAILHSLRGVLQRSYRPVFAKNAVDGRRPKLRRSKEIFPDFNSRRV</sequence>
<proteinExistence type="predicted"/>
<accession>A7IHI6</accession>
<gene>
    <name evidence="2" type="ordered locus">Xaut_2235</name>
</gene>
<dbReference type="Proteomes" id="UP000002417">
    <property type="component" value="Chromosome"/>
</dbReference>
<keyword evidence="1" id="KW-0472">Membrane</keyword>
<protein>
    <submittedName>
        <fullName evidence="2">Uncharacterized protein</fullName>
    </submittedName>
</protein>
<evidence type="ECO:0000313" key="3">
    <source>
        <dbReference type="Proteomes" id="UP000002417"/>
    </source>
</evidence>
<dbReference type="AlphaFoldDB" id="A7IHI6"/>
<feature type="transmembrane region" description="Helical" evidence="1">
    <location>
        <begin position="7"/>
        <end position="26"/>
    </location>
</feature>
<name>A7IHI6_XANP2</name>
<reference evidence="2 3" key="1">
    <citation type="submission" date="2007-07" db="EMBL/GenBank/DDBJ databases">
        <title>Complete sequence of chromosome of Xanthobacter autotrophicus Py2.</title>
        <authorList>
            <consortium name="US DOE Joint Genome Institute"/>
            <person name="Copeland A."/>
            <person name="Lucas S."/>
            <person name="Lapidus A."/>
            <person name="Barry K."/>
            <person name="Glavina del Rio T."/>
            <person name="Hammon N."/>
            <person name="Israni S."/>
            <person name="Dalin E."/>
            <person name="Tice H."/>
            <person name="Pitluck S."/>
            <person name="Sims D."/>
            <person name="Brettin T."/>
            <person name="Bruce D."/>
            <person name="Detter J.C."/>
            <person name="Han C."/>
            <person name="Tapia R."/>
            <person name="Brainard J."/>
            <person name="Schmutz J."/>
            <person name="Larimer F."/>
            <person name="Land M."/>
            <person name="Hauser L."/>
            <person name="Kyrpides N."/>
            <person name="Kim E."/>
            <person name="Ensigns S.A."/>
            <person name="Richardson P."/>
        </authorList>
    </citation>
    <scope>NUCLEOTIDE SEQUENCE [LARGE SCALE GENOMIC DNA]</scope>
    <source>
        <strain evidence="3">ATCC BAA-1158 / Py2</strain>
    </source>
</reference>